<protein>
    <submittedName>
        <fullName evidence="1">Uncharacterized protein</fullName>
    </submittedName>
</protein>
<comment type="caution">
    <text evidence="1">The sequence shown here is derived from an EMBL/GenBank/DDBJ whole genome shotgun (WGS) entry which is preliminary data.</text>
</comment>
<reference evidence="1 2" key="1">
    <citation type="submission" date="2016-06" db="EMBL/GenBank/DDBJ databases">
        <title>First insights into the genetic diversity and population structure of in the Bacillus cereus group bacteria from diverse marine environments.</title>
        <authorList>
            <person name="Liu Y."/>
            <person name="Lai Q."/>
            <person name="Shao Z."/>
        </authorList>
    </citation>
    <scope>NUCLEOTIDE SEQUENCE [LARGE SCALE GENOMIC DNA]</scope>
    <source>
        <strain evidence="1 2">TD42</strain>
    </source>
</reference>
<accession>A0AA44R8H4</accession>
<proteinExistence type="predicted"/>
<dbReference type="Proteomes" id="UP000183185">
    <property type="component" value="Unassembled WGS sequence"/>
</dbReference>
<name>A0AA44R8H4_9BACI</name>
<dbReference type="EMBL" id="MACH01000054">
    <property type="protein sequence ID" value="OJE49144.1"/>
    <property type="molecule type" value="Genomic_DNA"/>
</dbReference>
<sequence>MENNIVDMKNLDTNLLLNLFANSIAELKSREVFRTKNLIGELGEHLAIKYFNKTSELPNLTATPVGHNHYDATSEDGKRYSIKTVTGSTTGTFQSIELDEEEEKSEPQFDYVLVVVLKDYELYRINQLTWEQFLLCKGWHSRMKAYNLRLTKKLYKNSTTVFYLPGKPCERIKITKPKSATKTLGIGERFQIELAVRLDNGEEICGKDILSDISYHEKDTDYLEIKDGYVEFKEGIAVRTVAEVILGCYGKKSRNLKFVLSNRQINKQK</sequence>
<dbReference type="AlphaFoldDB" id="A0AA44R8H4"/>
<gene>
    <name evidence="1" type="ORF">BAQ49_25300</name>
</gene>
<organism evidence="1 2">
    <name type="scientific">Bacillus proteolyticus</name>
    <dbReference type="NCBI Taxonomy" id="2026192"/>
    <lineage>
        <taxon>Bacteria</taxon>
        <taxon>Bacillati</taxon>
        <taxon>Bacillota</taxon>
        <taxon>Bacilli</taxon>
        <taxon>Bacillales</taxon>
        <taxon>Bacillaceae</taxon>
        <taxon>Bacillus</taxon>
        <taxon>Bacillus cereus group</taxon>
    </lineage>
</organism>
<evidence type="ECO:0000313" key="1">
    <source>
        <dbReference type="EMBL" id="OJE49144.1"/>
    </source>
</evidence>
<evidence type="ECO:0000313" key="2">
    <source>
        <dbReference type="Proteomes" id="UP000183185"/>
    </source>
</evidence>